<dbReference type="InterPro" id="IPR002182">
    <property type="entry name" value="NB-ARC"/>
</dbReference>
<keyword evidence="3" id="KW-0677">Repeat</keyword>
<keyword evidence="4" id="KW-0547">Nucleotide-binding</keyword>
<dbReference type="Pfam" id="PF18052">
    <property type="entry name" value="Rx_N"/>
    <property type="match status" value="1"/>
</dbReference>
<dbReference type="Pfam" id="PF23598">
    <property type="entry name" value="LRR_14"/>
    <property type="match status" value="2"/>
</dbReference>
<comment type="similarity">
    <text evidence="1">Belongs to the disease resistance NB-LRR family.</text>
</comment>
<evidence type="ECO:0000256" key="4">
    <source>
        <dbReference type="ARBA" id="ARBA00022741"/>
    </source>
</evidence>
<dbReference type="PANTHER" id="PTHR23155:SF1228">
    <property type="entry name" value="NB-ARC DOMAIN CONTAINING PROTEIN, EXPRESSED"/>
    <property type="match status" value="1"/>
</dbReference>
<dbReference type="InterPro" id="IPR044974">
    <property type="entry name" value="Disease_R_plants"/>
</dbReference>
<name>M8C5W5_AEGTA</name>
<dbReference type="PANTHER" id="PTHR23155">
    <property type="entry name" value="DISEASE RESISTANCE PROTEIN RP"/>
    <property type="match status" value="1"/>
</dbReference>
<evidence type="ECO:0000259" key="10">
    <source>
        <dbReference type="Pfam" id="PF23598"/>
    </source>
</evidence>
<evidence type="ECO:0000259" key="7">
    <source>
        <dbReference type="Pfam" id="PF00931"/>
    </source>
</evidence>
<dbReference type="Gene3D" id="1.20.5.4130">
    <property type="match status" value="1"/>
</dbReference>
<evidence type="ECO:0000313" key="11">
    <source>
        <dbReference type="EnsemblPlants" id="EMT29443"/>
    </source>
</evidence>
<feature type="domain" description="Disease resistance R13L4/SHOC-2-like LRR" evidence="10">
    <location>
        <begin position="648"/>
        <end position="937"/>
    </location>
</feature>
<protein>
    <submittedName>
        <fullName evidence="11">Disease resistance protein RPM1</fullName>
    </submittedName>
</protein>
<dbReference type="InterPro" id="IPR041118">
    <property type="entry name" value="Rx_N"/>
</dbReference>
<dbReference type="InterPro" id="IPR032675">
    <property type="entry name" value="LRR_dom_sf"/>
</dbReference>
<sequence>MDITAGVTGSVLSKLDKLLKEEYNLPSGAKEDLKYVAEEQRRLQAYFCSMTDAPPDQLDKFDRGWLSKISEAFCKSENIVDILTVECSKPAADPGVCRRLFRRTRDSLNPPHHQDPKDLIARIKEITLDVLDVFATHKHLDGCLRPLYKDEKDLVCIDGPKDVLIKMLTEGDDMSMNQQKIVSIVGLGGLGKTTLAHVVYHRLKPQFDCVAFVRVPLKPDMVGLFTEMLYQLDVKNHININEEAMDNIQPVSLIRAFLLNKRYLIVIDDLWNEDDWHSISSSLPSNDKGSRVITTTRVNGIANLCCSGGNESMYEVQCLGYQNSRELFLKHYFRHGSWPDADTDIFDDIIRMCSGTPSAIISIASLLATKVTAQKPWQEMMNHLHCSSKQMPSSLGFKSENIPGFEDLREILSLTYAHLPSPLKDCLLYLAVHAKNQIIHRTTMVRKWISEGFISENARHSREEVASGYFDELISRSFIRLSEYDNYSREEMYEVNSMVLYVLRQISDKEHFATILSGVGISRDYAHYFRLSVQCSGTELPVMDSSRIRSITIAGPAKIYLNHDWVYLRVLDLDGYKDLQNSDVDHICRMTLLKYLSLKHTPVTIIPPKIRGLHSLETLDLGHTEISNLPPEIGQLQNLKTLNAGGIKISCLPPEIGKLQNLETLDVRQTKVKELPKELVRLPKLAYLYFGDCNSARGVKLPVGSDQLKSVKVLGTVDSRECSGNAMEEISGLTRLREIEVMLYDQPADMVQNDKLMSSIGNPSDELPVSPYFRSLERLKVAGRFMKVPRWLAELTMLRKLDIRVCQLDQDDLKILGALPSLSTLALELICIILKKDVTITSKLHPEEETIPEDCFPKLEVFSFDCHVPWITFQQGAMSTLKHFHLKLYACPDYKFPSGIINLPSLEKISLLYSSDHAISGSITKAVATIREQAATHDIISHGCGYGLLEKQQGSGKTIVDPEIVATKSIRVTNLLKPVLIYLYLHFFLSFVPCLCTIILPASISHVGSAFELGSRKSMFLRQVRTYARKTILGLNAENRELQICEASNGKHPPFLMSWGLVGEVQPGVGFFSRNKNKDAQQAEQLQALAEEFPSKRRITLGLCIRVMHAAPLLSKVTEKSVIQNKLAQS</sequence>
<feature type="domain" description="Disease resistance protein winged helix" evidence="9">
    <location>
        <begin position="435"/>
        <end position="499"/>
    </location>
</feature>
<keyword evidence="6" id="KW-0175">Coiled coil</keyword>
<feature type="domain" description="NB-ARC" evidence="7">
    <location>
        <begin position="162"/>
        <end position="334"/>
    </location>
</feature>
<dbReference type="Pfam" id="PF23559">
    <property type="entry name" value="WHD_DRP"/>
    <property type="match status" value="1"/>
</dbReference>
<dbReference type="Gene3D" id="3.40.50.300">
    <property type="entry name" value="P-loop containing nucleotide triphosphate hydrolases"/>
    <property type="match status" value="1"/>
</dbReference>
<dbReference type="GO" id="GO:0098542">
    <property type="term" value="P:defense response to other organism"/>
    <property type="evidence" value="ECO:0007669"/>
    <property type="project" value="TreeGrafter"/>
</dbReference>
<dbReference type="Gene3D" id="3.80.10.10">
    <property type="entry name" value="Ribonuclease Inhibitor"/>
    <property type="match status" value="1"/>
</dbReference>
<dbReference type="GO" id="GO:0043531">
    <property type="term" value="F:ADP binding"/>
    <property type="evidence" value="ECO:0007669"/>
    <property type="project" value="InterPro"/>
</dbReference>
<dbReference type="SMART" id="SM00369">
    <property type="entry name" value="LRR_TYP"/>
    <property type="match status" value="3"/>
</dbReference>
<dbReference type="Pfam" id="PF00931">
    <property type="entry name" value="NB-ARC"/>
    <property type="match status" value="1"/>
</dbReference>
<dbReference type="SUPFAM" id="SSF52047">
    <property type="entry name" value="RNI-like"/>
    <property type="match status" value="1"/>
</dbReference>
<evidence type="ECO:0000256" key="1">
    <source>
        <dbReference type="ARBA" id="ARBA00008894"/>
    </source>
</evidence>
<proteinExistence type="inferred from homology"/>
<dbReference type="AlphaFoldDB" id="M8C5W5"/>
<accession>M8C5W5</accession>
<dbReference type="InterPro" id="IPR055414">
    <property type="entry name" value="LRR_R13L4/SHOC2-like"/>
</dbReference>
<dbReference type="InterPro" id="IPR003591">
    <property type="entry name" value="Leu-rich_rpt_typical-subtyp"/>
</dbReference>
<evidence type="ECO:0000256" key="2">
    <source>
        <dbReference type="ARBA" id="ARBA00022614"/>
    </source>
</evidence>
<dbReference type="InterPro" id="IPR036388">
    <property type="entry name" value="WH-like_DNA-bd_sf"/>
</dbReference>
<keyword evidence="5" id="KW-0611">Plant defense</keyword>
<dbReference type="InterPro" id="IPR027417">
    <property type="entry name" value="P-loop_NTPase"/>
</dbReference>
<feature type="domain" description="Disease resistance R13L4/SHOC-2-like LRR" evidence="10">
    <location>
        <begin position="548"/>
        <end position="645"/>
    </location>
</feature>
<keyword evidence="2" id="KW-0433">Leucine-rich repeat</keyword>
<dbReference type="PROSITE" id="PS51450">
    <property type="entry name" value="LRR"/>
    <property type="match status" value="1"/>
</dbReference>
<reference evidence="11" key="1">
    <citation type="submission" date="2015-06" db="UniProtKB">
        <authorList>
            <consortium name="EnsemblPlants"/>
        </authorList>
    </citation>
    <scope>IDENTIFICATION</scope>
</reference>
<evidence type="ECO:0000256" key="5">
    <source>
        <dbReference type="ARBA" id="ARBA00022821"/>
    </source>
</evidence>
<dbReference type="PRINTS" id="PR00364">
    <property type="entry name" value="DISEASERSIST"/>
</dbReference>
<dbReference type="SUPFAM" id="SSF52540">
    <property type="entry name" value="P-loop containing nucleoside triphosphate hydrolases"/>
    <property type="match status" value="1"/>
</dbReference>
<dbReference type="InterPro" id="IPR058922">
    <property type="entry name" value="WHD_DRP"/>
</dbReference>
<dbReference type="EnsemblPlants" id="EMT29443">
    <property type="protein sequence ID" value="EMT29443"/>
    <property type="gene ID" value="F775_20078"/>
</dbReference>
<evidence type="ECO:0000259" key="8">
    <source>
        <dbReference type="Pfam" id="PF18052"/>
    </source>
</evidence>
<organism evidence="11">
    <name type="scientific">Aegilops tauschii</name>
    <name type="common">Tausch's goatgrass</name>
    <name type="synonym">Aegilops squarrosa</name>
    <dbReference type="NCBI Taxonomy" id="37682"/>
    <lineage>
        <taxon>Eukaryota</taxon>
        <taxon>Viridiplantae</taxon>
        <taxon>Streptophyta</taxon>
        <taxon>Embryophyta</taxon>
        <taxon>Tracheophyta</taxon>
        <taxon>Spermatophyta</taxon>
        <taxon>Magnoliopsida</taxon>
        <taxon>Liliopsida</taxon>
        <taxon>Poales</taxon>
        <taxon>Poaceae</taxon>
        <taxon>BOP clade</taxon>
        <taxon>Pooideae</taxon>
        <taxon>Triticodae</taxon>
        <taxon>Triticeae</taxon>
        <taxon>Triticinae</taxon>
        <taxon>Aegilops</taxon>
    </lineage>
</organism>
<feature type="domain" description="Disease resistance N-terminal" evidence="8">
    <location>
        <begin position="9"/>
        <end position="90"/>
    </location>
</feature>
<dbReference type="InterPro" id="IPR001611">
    <property type="entry name" value="Leu-rich_rpt"/>
</dbReference>
<dbReference type="Gene3D" id="1.10.10.10">
    <property type="entry name" value="Winged helix-like DNA-binding domain superfamily/Winged helix DNA-binding domain"/>
    <property type="match status" value="1"/>
</dbReference>
<evidence type="ECO:0000256" key="3">
    <source>
        <dbReference type="ARBA" id="ARBA00022737"/>
    </source>
</evidence>
<evidence type="ECO:0000256" key="6">
    <source>
        <dbReference type="ARBA" id="ARBA00023054"/>
    </source>
</evidence>
<evidence type="ECO:0000259" key="9">
    <source>
        <dbReference type="Pfam" id="PF23559"/>
    </source>
</evidence>